<feature type="transmembrane region" description="Helical" evidence="5">
    <location>
        <begin position="25"/>
        <end position="47"/>
    </location>
</feature>
<dbReference type="Pfam" id="PF01988">
    <property type="entry name" value="VIT1"/>
    <property type="match status" value="1"/>
</dbReference>
<keyword evidence="4 5" id="KW-0472">Membrane</keyword>
<keyword evidence="3 5" id="KW-1133">Transmembrane helix</keyword>
<evidence type="ECO:0000256" key="3">
    <source>
        <dbReference type="ARBA" id="ARBA00022989"/>
    </source>
</evidence>
<evidence type="ECO:0000256" key="4">
    <source>
        <dbReference type="ARBA" id="ARBA00023136"/>
    </source>
</evidence>
<comment type="caution">
    <text evidence="6">The sequence shown here is derived from an EMBL/GenBank/DDBJ whole genome shotgun (WGS) entry which is preliminary data.</text>
</comment>
<keyword evidence="7" id="KW-1185">Reference proteome</keyword>
<evidence type="ECO:0000313" key="7">
    <source>
        <dbReference type="Proteomes" id="UP000019254"/>
    </source>
</evidence>
<proteinExistence type="predicted"/>
<comment type="subcellular location">
    <subcellularLocation>
        <location evidence="1">Endomembrane system</location>
        <topology evidence="1">Multi-pass membrane protein</topology>
    </subcellularLocation>
</comment>
<organism evidence="6 7">
    <name type="scientific">Listeria cornellensis FSL F6-0969</name>
    <dbReference type="NCBI Taxonomy" id="1265820"/>
    <lineage>
        <taxon>Bacteria</taxon>
        <taxon>Bacillati</taxon>
        <taxon>Bacillota</taxon>
        <taxon>Bacilli</taxon>
        <taxon>Bacillales</taxon>
        <taxon>Listeriaceae</taxon>
        <taxon>Listeria</taxon>
    </lineage>
</organism>
<evidence type="ECO:0000313" key="6">
    <source>
        <dbReference type="EMBL" id="EUJ28142.1"/>
    </source>
</evidence>
<evidence type="ECO:0000256" key="1">
    <source>
        <dbReference type="ARBA" id="ARBA00004127"/>
    </source>
</evidence>
<name>W7BQ20_9LIST</name>
<dbReference type="GO" id="GO:0005384">
    <property type="term" value="F:manganese ion transmembrane transporter activity"/>
    <property type="evidence" value="ECO:0007669"/>
    <property type="project" value="InterPro"/>
</dbReference>
<dbReference type="GO" id="GO:0030026">
    <property type="term" value="P:intracellular manganese ion homeostasis"/>
    <property type="evidence" value="ECO:0007669"/>
    <property type="project" value="InterPro"/>
</dbReference>
<protein>
    <recommendedName>
        <fullName evidence="8">VIT family protein</fullName>
    </recommendedName>
</protein>
<dbReference type="STRING" id="1265820.PCORN_12587"/>
<dbReference type="AlphaFoldDB" id="W7BQ20"/>
<accession>W7BQ20</accession>
<evidence type="ECO:0000256" key="5">
    <source>
        <dbReference type="SAM" id="Phobius"/>
    </source>
</evidence>
<dbReference type="InterPro" id="IPR008217">
    <property type="entry name" value="Ccc1_fam"/>
</dbReference>
<dbReference type="EMBL" id="AODE01000023">
    <property type="protein sequence ID" value="EUJ28142.1"/>
    <property type="molecule type" value="Genomic_DNA"/>
</dbReference>
<keyword evidence="2 5" id="KW-0812">Transmembrane</keyword>
<evidence type="ECO:0008006" key="8">
    <source>
        <dbReference type="Google" id="ProtNLM"/>
    </source>
</evidence>
<gene>
    <name evidence="6" type="ORF">PCORN_12587</name>
</gene>
<sequence>MVVLISLALTGYISAYLGEAPKRNAIVRNMVVGMLTMLVTYSVGTLVGI</sequence>
<dbReference type="GO" id="GO:0012505">
    <property type="term" value="C:endomembrane system"/>
    <property type="evidence" value="ECO:0007669"/>
    <property type="project" value="UniProtKB-SubCell"/>
</dbReference>
<evidence type="ECO:0000256" key="2">
    <source>
        <dbReference type="ARBA" id="ARBA00022692"/>
    </source>
</evidence>
<dbReference type="Proteomes" id="UP000019254">
    <property type="component" value="Unassembled WGS sequence"/>
</dbReference>
<reference evidence="6 7" key="1">
    <citation type="journal article" date="2014" name="Int. J. Syst. Evol. Microbiol.">
        <title>Listeria floridensis sp. nov., Listeria aquatica sp. nov., Listeria cornellensis sp. nov., Listeria riparia sp. nov. and Listeria grandensis sp. nov., from agricultural and natural environments.</title>
        <authorList>
            <person name="den Bakker H.C."/>
            <person name="Warchocki S."/>
            <person name="Wright E.M."/>
            <person name="Allred A.F."/>
            <person name="Ahlstrom C."/>
            <person name="Manuel C.S."/>
            <person name="Stasiewicz M.J."/>
            <person name="Burrell A."/>
            <person name="Roof S."/>
            <person name="Strawn L."/>
            <person name="Fortes E.D."/>
            <person name="Nightingale K.K."/>
            <person name="Kephart D."/>
            <person name="Wiedmann M."/>
        </authorList>
    </citation>
    <scope>NUCLEOTIDE SEQUENCE [LARGE SCALE GENOMIC DNA]</scope>
    <source>
        <strain evidence="7">FSL F6-969</strain>
    </source>
</reference>